<comment type="function">
    <text evidence="1">Involved in the import of queuosine (Q) precursors, required for Q precursor salvage.</text>
</comment>
<gene>
    <name evidence="2" type="ORF">SAMN05216226_10219</name>
</gene>
<dbReference type="Pfam" id="PF02592">
    <property type="entry name" value="Vut_1"/>
    <property type="match status" value="1"/>
</dbReference>
<dbReference type="InterPro" id="IPR003744">
    <property type="entry name" value="YhhQ"/>
</dbReference>
<keyword evidence="1" id="KW-0812">Transmembrane</keyword>
<comment type="similarity">
    <text evidence="1">Belongs to the vitamin uptake transporter (VUT/ECF) (TC 2.A.88) family. Q precursor transporter subfamily.</text>
</comment>
<protein>
    <recommendedName>
        <fullName evidence="1">Probable queuosine precursor transporter</fullName>
        <shortName evidence="1">Q precursor transporter</shortName>
    </recommendedName>
</protein>
<feature type="transmembrane region" description="Helical" evidence="1">
    <location>
        <begin position="110"/>
        <end position="131"/>
    </location>
</feature>
<dbReference type="NCBIfam" id="TIGR00697">
    <property type="entry name" value="queuosine precursor transporter"/>
    <property type="match status" value="1"/>
</dbReference>
<evidence type="ECO:0000256" key="1">
    <source>
        <dbReference type="HAMAP-Rule" id="MF_02088"/>
    </source>
</evidence>
<dbReference type="GO" id="GO:0005886">
    <property type="term" value="C:plasma membrane"/>
    <property type="evidence" value="ECO:0007669"/>
    <property type="project" value="UniProtKB-SubCell"/>
</dbReference>
<evidence type="ECO:0000313" key="2">
    <source>
        <dbReference type="EMBL" id="SDJ29831.1"/>
    </source>
</evidence>
<dbReference type="AlphaFoldDB" id="A0A1G8SKU8"/>
<feature type="transmembrane region" description="Helical" evidence="1">
    <location>
        <begin position="41"/>
        <end position="62"/>
    </location>
</feature>
<feature type="transmembrane region" description="Helical" evidence="1">
    <location>
        <begin position="74"/>
        <end position="98"/>
    </location>
</feature>
<dbReference type="STRING" id="890420.SAMN05216226_10219"/>
<keyword evidence="1" id="KW-1133">Transmembrane helix</keyword>
<reference evidence="2 3" key="1">
    <citation type="submission" date="2016-10" db="EMBL/GenBank/DDBJ databases">
        <authorList>
            <person name="de Groot N.N."/>
        </authorList>
    </citation>
    <scope>NUCLEOTIDE SEQUENCE [LARGE SCALE GENOMIC DNA]</scope>
    <source>
        <strain evidence="2 3">IBRC-M10015</strain>
    </source>
</reference>
<keyword evidence="1" id="KW-0813">Transport</keyword>
<dbReference type="HAMAP" id="MF_02088">
    <property type="entry name" value="Q_prec_transport"/>
    <property type="match status" value="1"/>
</dbReference>
<proteinExistence type="inferred from homology"/>
<dbReference type="OrthoDB" id="82146at2157"/>
<feature type="transmembrane region" description="Helical" evidence="1">
    <location>
        <begin position="164"/>
        <end position="182"/>
    </location>
</feature>
<comment type="subcellular location">
    <subcellularLocation>
        <location evidence="1">Cell membrane</location>
        <topology evidence="1">Multi-pass membrane protein</topology>
    </subcellularLocation>
</comment>
<name>A0A1G8SKU8_9EURY</name>
<keyword evidence="1" id="KW-1003">Cell membrane</keyword>
<sequence>MSEHTEAPKLLLASLFVTALVTAQLLAVKLLVVSVPNGLPVVGSTVLVPAGVLAYAVTYVASDCFTELYGRRTATLLVNVGFLMNFVMLGLVWLAIFAPGSDAGVDPETFESVLGVSTNVVIGSLVAYLVSQNWDVFVFDRIRQETGEAYLWARNLGSTMTSQLIDTAIFVVIAFSLAPQLIGVGDAASNTVLLELLVGQYIVKLGIAVLDTPVVYAIVGYLRSNGWAPAVRPAAS</sequence>
<feature type="transmembrane region" description="Helical" evidence="1">
    <location>
        <begin position="202"/>
        <end position="222"/>
    </location>
</feature>
<dbReference type="GO" id="GO:0022857">
    <property type="term" value="F:transmembrane transporter activity"/>
    <property type="evidence" value="ECO:0007669"/>
    <property type="project" value="UniProtKB-UniRule"/>
</dbReference>
<dbReference type="Proteomes" id="UP000198856">
    <property type="component" value="Unassembled WGS sequence"/>
</dbReference>
<keyword evidence="3" id="KW-1185">Reference proteome</keyword>
<dbReference type="EMBL" id="FNFC01000002">
    <property type="protein sequence ID" value="SDJ29831.1"/>
    <property type="molecule type" value="Genomic_DNA"/>
</dbReference>
<accession>A0A1G8SKU8</accession>
<dbReference type="PANTHER" id="PTHR34300:SF2">
    <property type="entry name" value="QUEUOSINE PRECURSOR TRANSPORTER-RELATED"/>
    <property type="match status" value="1"/>
</dbReference>
<keyword evidence="1" id="KW-0472">Membrane</keyword>
<dbReference type="RefSeq" id="WP_092698901.1">
    <property type="nucleotide sequence ID" value="NZ_FNFC01000002.1"/>
</dbReference>
<organism evidence="2 3">
    <name type="scientific">Halovenus aranensis</name>
    <dbReference type="NCBI Taxonomy" id="890420"/>
    <lineage>
        <taxon>Archaea</taxon>
        <taxon>Methanobacteriati</taxon>
        <taxon>Methanobacteriota</taxon>
        <taxon>Stenosarchaea group</taxon>
        <taxon>Halobacteria</taxon>
        <taxon>Halobacteriales</taxon>
        <taxon>Haloarculaceae</taxon>
        <taxon>Halovenus</taxon>
    </lineage>
</organism>
<evidence type="ECO:0000313" key="3">
    <source>
        <dbReference type="Proteomes" id="UP000198856"/>
    </source>
</evidence>
<dbReference type="PANTHER" id="PTHR34300">
    <property type="entry name" value="QUEUOSINE PRECURSOR TRANSPORTER-RELATED"/>
    <property type="match status" value="1"/>
</dbReference>